<accession>A0A075WEY9</accession>
<evidence type="ECO:0000313" key="3">
    <source>
        <dbReference type="EMBL" id="AIG98526.1"/>
    </source>
</evidence>
<dbReference type="InterPro" id="IPR040452">
    <property type="entry name" value="SfsA_C"/>
</dbReference>
<feature type="domain" description="SfsA N-terminal OB" evidence="2">
    <location>
        <begin position="15"/>
        <end position="78"/>
    </location>
</feature>
<dbReference type="InterPro" id="IPR005224">
    <property type="entry name" value="SfsA"/>
</dbReference>
<feature type="domain" description="Sugar fermentation stimulation protein C-terminal" evidence="1">
    <location>
        <begin position="87"/>
        <end position="202"/>
    </location>
</feature>
<dbReference type="NCBIfam" id="TIGR00230">
    <property type="entry name" value="sfsA"/>
    <property type="match status" value="1"/>
</dbReference>
<organism evidence="3 4">
    <name type="scientific">Archaeoglobus fulgidus DSM 8774</name>
    <dbReference type="NCBI Taxonomy" id="1344584"/>
    <lineage>
        <taxon>Archaea</taxon>
        <taxon>Methanobacteriati</taxon>
        <taxon>Methanobacteriota</taxon>
        <taxon>Archaeoglobi</taxon>
        <taxon>Archaeoglobales</taxon>
        <taxon>Archaeoglobaceae</taxon>
        <taxon>Archaeoglobus</taxon>
    </lineage>
</organism>
<dbReference type="Pfam" id="PF03749">
    <property type="entry name" value="SfsA"/>
    <property type="match status" value="1"/>
</dbReference>
<proteinExistence type="predicted"/>
<dbReference type="GO" id="GO:0003677">
    <property type="term" value="F:DNA binding"/>
    <property type="evidence" value="ECO:0007669"/>
    <property type="project" value="InterPro"/>
</dbReference>
<dbReference type="CDD" id="cd22358">
    <property type="entry name" value="SfsA-like_archaeal"/>
    <property type="match status" value="1"/>
</dbReference>
<evidence type="ECO:0000259" key="1">
    <source>
        <dbReference type="Pfam" id="PF03749"/>
    </source>
</evidence>
<evidence type="ECO:0000259" key="2">
    <source>
        <dbReference type="Pfam" id="PF17746"/>
    </source>
</evidence>
<reference evidence="3 4" key="1">
    <citation type="submission" date="2013-07" db="EMBL/GenBank/DDBJ databases">
        <title>Genome of Archaeoglobus fulgidus.</title>
        <authorList>
            <person name="Fiebig A."/>
            <person name="Birkeland N.-K."/>
        </authorList>
    </citation>
    <scope>NUCLEOTIDE SEQUENCE [LARGE SCALE GENOMIC DNA]</scope>
    <source>
        <strain evidence="3 4">DSM 8774</strain>
    </source>
</reference>
<dbReference type="KEGG" id="afg:AFULGI_00017690"/>
<dbReference type="RefSeq" id="WP_048095904.1">
    <property type="nucleotide sequence ID" value="NZ_CP006577.1"/>
</dbReference>
<dbReference type="Pfam" id="PF17746">
    <property type="entry name" value="SfsA_N"/>
    <property type="match status" value="1"/>
</dbReference>
<dbReference type="InterPro" id="IPR041465">
    <property type="entry name" value="SfsA_N"/>
</dbReference>
<name>A0A075WEY9_ARCFL</name>
<dbReference type="PANTHER" id="PTHR30545:SF2">
    <property type="entry name" value="SUGAR FERMENTATION STIMULATION PROTEIN A"/>
    <property type="match status" value="1"/>
</dbReference>
<dbReference type="Proteomes" id="UP000028501">
    <property type="component" value="Chromosome"/>
</dbReference>
<dbReference type="GeneID" id="24795264"/>
<dbReference type="EMBL" id="CP006577">
    <property type="protein sequence ID" value="AIG98526.1"/>
    <property type="molecule type" value="Genomic_DNA"/>
</dbReference>
<protein>
    <submittedName>
        <fullName evidence="3">Sugar fermentation stimulation protein</fullName>
    </submittedName>
</protein>
<evidence type="ECO:0000313" key="4">
    <source>
        <dbReference type="Proteomes" id="UP000028501"/>
    </source>
</evidence>
<sequence length="219" mass="25091">MKLFEIENAVDCRIIGRVNRFVVDVEVDGRRERAYINNTGRLKELIFEGNVGKCLTKRGGKLSYRLFAVSCEGGYALIDTQLQMRAFEVAIPKISWLDGEVRRNVKVGNSIIDYRIGESYVELKSAALKKGIYAMYPDCPTARGRKHLRLLEEIGKRSRALVVFVAALPSVRTFMPNREGDEELYRLIKRSKNVEFRSIQVEYLNGKVFLRNPDLKVVI</sequence>
<dbReference type="Gene3D" id="3.40.1350.60">
    <property type="match status" value="1"/>
</dbReference>
<dbReference type="AlphaFoldDB" id="A0A075WEY9"/>
<gene>
    <name evidence="3" type="ORF">AFULGI_00017690</name>
</gene>
<dbReference type="HOGENOM" id="CLU_052299_1_0_2"/>
<dbReference type="Gene3D" id="2.40.50.580">
    <property type="match status" value="1"/>
</dbReference>
<dbReference type="PANTHER" id="PTHR30545">
    <property type="entry name" value="SUGAR FERMENTATION STIMULATION PROTEIN A"/>
    <property type="match status" value="1"/>
</dbReference>